<dbReference type="InterPro" id="IPR021462">
    <property type="entry name" value="DUF3114"/>
</dbReference>
<accession>A0A200J915</accession>
<dbReference type="Proteomes" id="UP000196151">
    <property type="component" value="Chromosome"/>
</dbReference>
<dbReference type="EMBL" id="NIBQ01000002">
    <property type="protein sequence ID" value="OUZ33331.1"/>
    <property type="molecule type" value="Genomic_DNA"/>
</dbReference>
<evidence type="ECO:0000313" key="1">
    <source>
        <dbReference type="EMBL" id="OUZ33331.1"/>
    </source>
</evidence>
<dbReference type="AlphaFoldDB" id="A0A200J915"/>
<dbReference type="OrthoDB" id="2185727at2"/>
<dbReference type="RefSeq" id="WP_087641127.1">
    <property type="nucleotide sequence ID" value="NZ_CP147246.1"/>
</dbReference>
<dbReference type="EMBL" id="CP147246">
    <property type="protein sequence ID" value="WYJ93537.1"/>
    <property type="molecule type" value="Genomic_DNA"/>
</dbReference>
<reference evidence="2" key="2">
    <citation type="submission" date="2017-05" db="EMBL/GenBank/DDBJ databases">
        <authorList>
            <consortium name="The Broad Institute Genomics Platform"/>
            <consortium name="The Broad Institute Genomic Center for Infectious Diseases"/>
            <person name="Earl A."/>
            <person name="Manson A."/>
            <person name="Schwartman J."/>
            <person name="Gilmore M."/>
            <person name="Abouelleil A."/>
            <person name="Cao P."/>
            <person name="Chapman S."/>
            <person name="Cusick C."/>
            <person name="Shea T."/>
            <person name="Young S."/>
            <person name="Neafsey D."/>
            <person name="Nusbaum C."/>
            <person name="Birren B."/>
        </authorList>
    </citation>
    <scope>NUCLEOTIDE SEQUENCE</scope>
    <source>
        <strain evidence="2">9D6_DIV0238</strain>
    </source>
</reference>
<reference evidence="1" key="1">
    <citation type="submission" date="2017-05" db="EMBL/GenBank/DDBJ databases">
        <title>The Genome Sequence of Enterococcus sp. 9D6_DIV0238.</title>
        <authorList>
            <consortium name="The Broad Institute Genomics Platform"/>
            <consortium name="The Broad Institute Genomic Center for Infectious Diseases"/>
            <person name="Earl A."/>
            <person name="Manson A."/>
            <person name="Schwartman J."/>
            <person name="Gilmore M."/>
            <person name="Abouelleil A."/>
            <person name="Cao P."/>
            <person name="Chapman S."/>
            <person name="Cusick C."/>
            <person name="Shea T."/>
            <person name="Young S."/>
            <person name="Neafsey D."/>
            <person name="Nusbaum C."/>
            <person name="Birren B."/>
        </authorList>
    </citation>
    <scope>NUCLEOTIDE SEQUENCE [LARGE SCALE GENOMIC DNA]</scope>
    <source>
        <strain evidence="1">9D6_DIV0238</strain>
    </source>
</reference>
<protein>
    <recommendedName>
        <fullName evidence="4">DUF3114 domain-containing protein</fullName>
    </recommendedName>
</protein>
<gene>
    <name evidence="2" type="ORF">A5889_001037</name>
    <name evidence="1" type="ORF">A5889_002042</name>
</gene>
<organism evidence="1">
    <name type="scientific">Candidatus Enterococcus dunnyi</name>
    <dbReference type="NCBI Taxonomy" id="1834192"/>
    <lineage>
        <taxon>Bacteria</taxon>
        <taxon>Bacillati</taxon>
        <taxon>Bacillota</taxon>
        <taxon>Bacilli</taxon>
        <taxon>Lactobacillales</taxon>
        <taxon>Enterococcaceae</taxon>
        <taxon>Enterococcus</taxon>
    </lineage>
</organism>
<dbReference type="Pfam" id="PF11311">
    <property type="entry name" value="DUF3114"/>
    <property type="match status" value="1"/>
</dbReference>
<evidence type="ECO:0000313" key="2">
    <source>
        <dbReference type="EMBL" id="WYJ93537.1"/>
    </source>
</evidence>
<evidence type="ECO:0008006" key="4">
    <source>
        <dbReference type="Google" id="ProtNLM"/>
    </source>
</evidence>
<sequence length="368" mass="43373">MKVKKELLTTITDDHIPKTLSLTDRTVYTLTLKIQCNKQVDHGWDRDALNCYAEYLKKRIDEKPIVFEHLLEESEKQLFLIGSPLYEQLFIHSNLSNKEKVHLVIKQLGGFLDDNNDLAFSLTEYAVDPDLAPGFSFLDIFAKTVQKAYPNGLEIKDSDKKIDRSTIKKNYPDETMLHQFRHRLDKHNVLYVKEYRQKHNLPTDEAAIKMILKDGWFYADPQYHNRALLDIDVTADDIHSGQRVLTKRGLLKKIRKRGFYRKILSADYHSEFIIDEAGELISQWTTRTQETAYQQMPIANGESFNYGERPRYEPTKSHNRLDGMPPHYFDPTQRMQIKKNWISPKDDWFYQVIRRLAEKGCRFKKKVK</sequence>
<name>A0A200J915_9ENTE</name>
<proteinExistence type="predicted"/>
<reference evidence="2" key="3">
    <citation type="submission" date="2024-03" db="EMBL/GenBank/DDBJ databases">
        <title>The Genome Sequence of Enterococcus sp. DIV0238c.</title>
        <authorList>
            <consortium name="The Broad Institute Genomics Platform"/>
            <consortium name="The Broad Institute Microbial Omics Core"/>
            <consortium name="The Broad Institute Genomic Center for Infectious Diseases"/>
            <person name="Earl A."/>
            <person name="Manson A."/>
            <person name="Gilmore M."/>
            <person name="Schwartman J."/>
            <person name="Shea T."/>
            <person name="Abouelleil A."/>
            <person name="Cao P."/>
            <person name="Chapman S."/>
            <person name="Cusick C."/>
            <person name="Young S."/>
            <person name="Neafsey D."/>
            <person name="Nusbaum C."/>
            <person name="Birren B."/>
        </authorList>
    </citation>
    <scope>NUCLEOTIDE SEQUENCE</scope>
    <source>
        <strain evidence="2">9D6_DIV0238</strain>
    </source>
</reference>
<keyword evidence="3" id="KW-1185">Reference proteome</keyword>
<evidence type="ECO:0000313" key="3">
    <source>
        <dbReference type="Proteomes" id="UP000196151"/>
    </source>
</evidence>